<proteinExistence type="predicted"/>
<evidence type="ECO:0000313" key="1">
    <source>
        <dbReference type="EMBL" id="QHT73700.1"/>
    </source>
</evidence>
<sequence>MEKECDMGNIEYKRYIKFASEKKKSSLISQLKFRLKEGNGICFYNIGVEDNGDIYNISDDNYNETILNLKFMCDQINAEILLIEKKFIINNDNILNDYYYQIYIADKISNNEIRILNVSSKNNLELLGLDNENKIINNNENSIYDIKKNSKLYFYINNINNLNNYMILKFMLTFKPHIINISENIKIDNKIISLIKNIGILYTFYENINENINQIKNISNNIFESKNLMSLFNVLYKGNVINQNKIYACITSKNLNSIENIYLYTSDNNKKIKINDIQHITQSINSINKDKLISISTNEKIMNEYHICENKNCNILIDDVIYYNYPEKYNNKEYNAYYKNLIFKIKFNDGKIILFKKIFLDEKYLIIDLIDEYLLVNLF</sequence>
<reference evidence="1" key="1">
    <citation type="journal article" date="2020" name="Nature">
        <title>Giant virus diversity and host interactions through global metagenomics.</title>
        <authorList>
            <person name="Schulz F."/>
            <person name="Roux S."/>
            <person name="Paez-Espino D."/>
            <person name="Jungbluth S."/>
            <person name="Walsh D.A."/>
            <person name="Denef V.J."/>
            <person name="McMahon K.D."/>
            <person name="Konstantinidis K.T."/>
            <person name="Eloe-Fadrosh E.A."/>
            <person name="Kyrpides N.C."/>
            <person name="Woyke T."/>
        </authorList>
    </citation>
    <scope>NUCLEOTIDE SEQUENCE</scope>
    <source>
        <strain evidence="1">GVMAG-M-3300023179-4</strain>
    </source>
</reference>
<accession>A0A6C0GZZ6</accession>
<dbReference type="AlphaFoldDB" id="A0A6C0GZZ6"/>
<dbReference type="EMBL" id="MN739831">
    <property type="protein sequence ID" value="QHT73700.1"/>
    <property type="molecule type" value="Genomic_DNA"/>
</dbReference>
<protein>
    <submittedName>
        <fullName evidence="1">Uncharacterized protein</fullName>
    </submittedName>
</protein>
<name>A0A6C0GZZ6_9ZZZZ</name>
<organism evidence="1">
    <name type="scientific">viral metagenome</name>
    <dbReference type="NCBI Taxonomy" id="1070528"/>
    <lineage>
        <taxon>unclassified sequences</taxon>
        <taxon>metagenomes</taxon>
        <taxon>organismal metagenomes</taxon>
    </lineage>
</organism>